<gene>
    <name evidence="2" type="ORF">LSALG_LOCUS39682</name>
</gene>
<evidence type="ECO:0000313" key="2">
    <source>
        <dbReference type="EMBL" id="CAI9301105.1"/>
    </source>
</evidence>
<reference evidence="2" key="1">
    <citation type="submission" date="2023-04" db="EMBL/GenBank/DDBJ databases">
        <authorList>
            <person name="Vijverberg K."/>
            <person name="Xiong W."/>
            <person name="Schranz E."/>
        </authorList>
    </citation>
    <scope>NUCLEOTIDE SEQUENCE</scope>
</reference>
<dbReference type="AlphaFoldDB" id="A0AA36EPQ3"/>
<name>A0AA36EPQ3_LACSI</name>
<accession>A0AA36EPQ3</accession>
<feature type="region of interest" description="Disordered" evidence="1">
    <location>
        <begin position="114"/>
        <end position="137"/>
    </location>
</feature>
<feature type="region of interest" description="Disordered" evidence="1">
    <location>
        <begin position="1"/>
        <end position="74"/>
    </location>
</feature>
<feature type="compositionally biased region" description="Polar residues" evidence="1">
    <location>
        <begin position="24"/>
        <end position="34"/>
    </location>
</feature>
<proteinExistence type="predicted"/>
<evidence type="ECO:0000256" key="1">
    <source>
        <dbReference type="SAM" id="MobiDB-lite"/>
    </source>
</evidence>
<dbReference type="Proteomes" id="UP001177003">
    <property type="component" value="Chromosome 9"/>
</dbReference>
<protein>
    <submittedName>
        <fullName evidence="2">Uncharacterized protein</fullName>
    </submittedName>
</protein>
<keyword evidence="3" id="KW-1185">Reference proteome</keyword>
<organism evidence="2 3">
    <name type="scientific">Lactuca saligna</name>
    <name type="common">Willowleaf lettuce</name>
    <dbReference type="NCBI Taxonomy" id="75948"/>
    <lineage>
        <taxon>Eukaryota</taxon>
        <taxon>Viridiplantae</taxon>
        <taxon>Streptophyta</taxon>
        <taxon>Embryophyta</taxon>
        <taxon>Tracheophyta</taxon>
        <taxon>Spermatophyta</taxon>
        <taxon>Magnoliopsida</taxon>
        <taxon>eudicotyledons</taxon>
        <taxon>Gunneridae</taxon>
        <taxon>Pentapetalae</taxon>
        <taxon>asterids</taxon>
        <taxon>campanulids</taxon>
        <taxon>Asterales</taxon>
        <taxon>Asteraceae</taxon>
        <taxon>Cichorioideae</taxon>
        <taxon>Cichorieae</taxon>
        <taxon>Lactucinae</taxon>
        <taxon>Lactuca</taxon>
    </lineage>
</organism>
<feature type="compositionally biased region" description="Basic and acidic residues" evidence="1">
    <location>
        <begin position="40"/>
        <end position="60"/>
    </location>
</feature>
<evidence type="ECO:0000313" key="3">
    <source>
        <dbReference type="Proteomes" id="UP001177003"/>
    </source>
</evidence>
<dbReference type="EMBL" id="OX465085">
    <property type="protein sequence ID" value="CAI9301105.1"/>
    <property type="molecule type" value="Genomic_DNA"/>
</dbReference>
<sequence>MQTVHIPSSEGLIVDDEPDDMSIFINSKPSTRTFSIDLDDYSHSHQKETQEHDDPQEDKFSSCPPDAPQDDAKKLKAKELKSKQEVLLKKKYSEILPEERSTWHDEQFRASSPKRTIFLNPDRGEDWTATQSEDQGYQAHKFAHTSFRPP</sequence>